<gene>
    <name evidence="8" type="ORF">DFR42_102332</name>
</gene>
<keyword evidence="2" id="KW-0540">Nuclease</keyword>
<organism evidence="8 9">
    <name type="scientific">Undibacterium pigrum</name>
    <dbReference type="NCBI Taxonomy" id="401470"/>
    <lineage>
        <taxon>Bacteria</taxon>
        <taxon>Pseudomonadati</taxon>
        <taxon>Pseudomonadota</taxon>
        <taxon>Betaproteobacteria</taxon>
        <taxon>Burkholderiales</taxon>
        <taxon>Oxalobacteraceae</taxon>
        <taxon>Undibacterium</taxon>
    </lineage>
</organism>
<dbReference type="GO" id="GO:0004527">
    <property type="term" value="F:exonuclease activity"/>
    <property type="evidence" value="ECO:0007669"/>
    <property type="project" value="UniProtKB-KW"/>
</dbReference>
<name>A0A318J7P2_9BURK</name>
<proteinExistence type="predicted"/>
<dbReference type="GO" id="GO:0046872">
    <property type="term" value="F:metal ion binding"/>
    <property type="evidence" value="ECO:0007669"/>
    <property type="project" value="UniProtKB-KW"/>
</dbReference>
<dbReference type="InterPro" id="IPR001130">
    <property type="entry name" value="TatD-like"/>
</dbReference>
<dbReference type="EMBL" id="QJKB01000002">
    <property type="protein sequence ID" value="PXX45119.1"/>
    <property type="molecule type" value="Genomic_DNA"/>
</dbReference>
<dbReference type="PIRSF" id="PIRSF005902">
    <property type="entry name" value="DNase_TatD"/>
    <property type="match status" value="1"/>
</dbReference>
<keyword evidence="4" id="KW-0378">Hydrolase</keyword>
<protein>
    <submittedName>
        <fullName evidence="8">Sec-independent protein translocase TatD</fullName>
    </submittedName>
</protein>
<dbReference type="OrthoDB" id="9810005at2"/>
<dbReference type="PROSITE" id="PS01090">
    <property type="entry name" value="TATD_2"/>
    <property type="match status" value="1"/>
</dbReference>
<evidence type="ECO:0000256" key="3">
    <source>
        <dbReference type="ARBA" id="ARBA00022723"/>
    </source>
</evidence>
<evidence type="ECO:0000313" key="8">
    <source>
        <dbReference type="EMBL" id="PXX45119.1"/>
    </source>
</evidence>
<dbReference type="Gene3D" id="3.20.20.140">
    <property type="entry name" value="Metal-dependent hydrolases"/>
    <property type="match status" value="1"/>
</dbReference>
<dbReference type="Pfam" id="PF01026">
    <property type="entry name" value="TatD_DNase"/>
    <property type="match status" value="1"/>
</dbReference>
<keyword evidence="5" id="KW-0269">Exonuclease</keyword>
<dbReference type="FunFam" id="3.20.20.140:FF:000018">
    <property type="entry name" value="3'-5' ssDNA/RNA exonuclease TatD"/>
    <property type="match status" value="1"/>
</dbReference>
<evidence type="ECO:0000256" key="6">
    <source>
        <dbReference type="ARBA" id="ARBA00022842"/>
    </source>
</evidence>
<evidence type="ECO:0000313" key="9">
    <source>
        <dbReference type="Proteomes" id="UP000247792"/>
    </source>
</evidence>
<feature type="binding site" evidence="7">
    <location>
        <position position="210"/>
    </location>
    <ligand>
        <name>a divalent metal cation</name>
        <dbReference type="ChEBI" id="CHEBI:60240"/>
        <label>1</label>
    </ligand>
</feature>
<feature type="binding site" evidence="7">
    <location>
        <position position="134"/>
    </location>
    <ligand>
        <name>a divalent metal cation</name>
        <dbReference type="ChEBI" id="CHEBI:60240"/>
        <label>2</label>
    </ligand>
</feature>
<keyword evidence="1" id="KW-0963">Cytoplasm</keyword>
<evidence type="ECO:0000256" key="2">
    <source>
        <dbReference type="ARBA" id="ARBA00022722"/>
    </source>
</evidence>
<keyword evidence="3 7" id="KW-0479">Metal-binding</keyword>
<accession>A0A318J7P2</accession>
<feature type="binding site" evidence="7">
    <location>
        <position position="98"/>
    </location>
    <ligand>
        <name>a divalent metal cation</name>
        <dbReference type="ChEBI" id="CHEBI:60240"/>
        <label>1</label>
    </ligand>
</feature>
<keyword evidence="9" id="KW-1185">Reference proteome</keyword>
<evidence type="ECO:0000256" key="4">
    <source>
        <dbReference type="ARBA" id="ARBA00022801"/>
    </source>
</evidence>
<dbReference type="CDD" id="cd01310">
    <property type="entry name" value="TatD_DNAse"/>
    <property type="match status" value="1"/>
</dbReference>
<feature type="binding site" evidence="7">
    <location>
        <position position="159"/>
    </location>
    <ligand>
        <name>a divalent metal cation</name>
        <dbReference type="ChEBI" id="CHEBI:60240"/>
        <label>2</label>
    </ligand>
</feature>
<dbReference type="PANTHER" id="PTHR10060">
    <property type="entry name" value="TATD FAMILY DEOXYRIBONUCLEASE"/>
    <property type="match status" value="1"/>
</dbReference>
<reference evidence="8 9" key="1">
    <citation type="submission" date="2018-05" db="EMBL/GenBank/DDBJ databases">
        <title>Genomic Encyclopedia of Type Strains, Phase IV (KMG-IV): sequencing the most valuable type-strain genomes for metagenomic binning, comparative biology and taxonomic classification.</title>
        <authorList>
            <person name="Goeker M."/>
        </authorList>
    </citation>
    <scope>NUCLEOTIDE SEQUENCE [LARGE SCALE GENOMIC DNA]</scope>
    <source>
        <strain evidence="8 9">DSM 19792</strain>
    </source>
</reference>
<evidence type="ECO:0000256" key="1">
    <source>
        <dbReference type="ARBA" id="ARBA00022490"/>
    </source>
</evidence>
<dbReference type="RefSeq" id="WP_110254586.1">
    <property type="nucleotide sequence ID" value="NZ_QJKB01000002.1"/>
</dbReference>
<evidence type="ECO:0000256" key="7">
    <source>
        <dbReference type="PIRSR" id="PIRSR005902-1"/>
    </source>
</evidence>
<keyword evidence="6" id="KW-0460">Magnesium</keyword>
<dbReference type="PROSITE" id="PS01091">
    <property type="entry name" value="TATD_3"/>
    <property type="match status" value="1"/>
</dbReference>
<dbReference type="InterPro" id="IPR018228">
    <property type="entry name" value="DNase_TatD-rel_CS"/>
</dbReference>
<sequence>MLQKPTLIDIGANLSNRRFHADLDAVISRAKEAGVEHIIVTGTSERASHDAHALTQTYPGYLSSTAGVHPHEAKNWNTQCAKAIEKLADYDSVVAVGECGLDYNRMFSTETEQRACFEAQLQLAVRVQKPVFLHERDAHEDFFALLRQYRPQLKGAVVHCFTGNTDELRAYLDLDCHIGITGWICDERRGDDLRKAVKFLPKEKLMIETDAPFLLPRNLAVRPDDGRNEPMYLPVVFQAVANILRVSPVTLAQQIRKNTEQFFALPAALS</sequence>
<comment type="caution">
    <text evidence="8">The sequence shown here is derived from an EMBL/GenBank/DDBJ whole genome shotgun (WGS) entry which is preliminary data.</text>
</comment>
<dbReference type="InterPro" id="IPR032466">
    <property type="entry name" value="Metal_Hydrolase"/>
</dbReference>
<dbReference type="AlphaFoldDB" id="A0A318J7P2"/>
<dbReference type="PANTHER" id="PTHR10060:SF15">
    <property type="entry name" value="DEOXYRIBONUCLEASE TATDN1"/>
    <property type="match status" value="1"/>
</dbReference>
<dbReference type="Proteomes" id="UP000247792">
    <property type="component" value="Unassembled WGS sequence"/>
</dbReference>
<dbReference type="SUPFAM" id="SSF51556">
    <property type="entry name" value="Metallo-dependent hydrolases"/>
    <property type="match status" value="1"/>
</dbReference>
<evidence type="ECO:0000256" key="5">
    <source>
        <dbReference type="ARBA" id="ARBA00022839"/>
    </source>
</evidence>
<dbReference type="InterPro" id="IPR050891">
    <property type="entry name" value="TatD-type_Hydrolase"/>
</dbReference>